<evidence type="ECO:0000313" key="4">
    <source>
        <dbReference type="Proteomes" id="UP000288291"/>
    </source>
</evidence>
<protein>
    <submittedName>
        <fullName evidence="3">Glycosyltransferase</fullName>
    </submittedName>
</protein>
<keyword evidence="1" id="KW-0472">Membrane</keyword>
<comment type="caution">
    <text evidence="3">The sequence shown here is derived from an EMBL/GenBank/DDBJ whole genome shotgun (WGS) entry which is preliminary data.</text>
</comment>
<feature type="transmembrane region" description="Helical" evidence="1">
    <location>
        <begin position="81"/>
        <end position="100"/>
    </location>
</feature>
<dbReference type="InterPro" id="IPR001296">
    <property type="entry name" value="Glyco_trans_1"/>
</dbReference>
<keyword evidence="1" id="KW-0812">Transmembrane</keyword>
<dbReference type="EMBL" id="RXIA01000011">
    <property type="protein sequence ID" value="RVU70937.1"/>
    <property type="molecule type" value="Genomic_DNA"/>
</dbReference>
<dbReference type="RefSeq" id="WP_103661375.1">
    <property type="nucleotide sequence ID" value="NZ_ML136879.1"/>
</dbReference>
<dbReference type="GO" id="GO:0016757">
    <property type="term" value="F:glycosyltransferase activity"/>
    <property type="evidence" value="ECO:0007669"/>
    <property type="project" value="InterPro"/>
</dbReference>
<evidence type="ECO:0000313" key="3">
    <source>
        <dbReference type="EMBL" id="RVU70937.1"/>
    </source>
</evidence>
<dbReference type="PANTHER" id="PTHR12526">
    <property type="entry name" value="GLYCOSYLTRANSFERASE"/>
    <property type="match status" value="1"/>
</dbReference>
<dbReference type="Gene3D" id="3.40.50.2000">
    <property type="entry name" value="Glycogen Phosphorylase B"/>
    <property type="match status" value="2"/>
</dbReference>
<keyword evidence="4" id="KW-1185">Reference proteome</keyword>
<name>A0A437SVS1_9LACO</name>
<accession>A0A437SVS1</accession>
<proteinExistence type="predicted"/>
<dbReference type="SUPFAM" id="SSF53756">
    <property type="entry name" value="UDP-Glycosyltransferase/glycogen phosphorylase"/>
    <property type="match status" value="1"/>
</dbReference>
<feature type="domain" description="Glycosyl transferase family 1" evidence="2">
    <location>
        <begin position="209"/>
        <end position="368"/>
    </location>
</feature>
<sequence length="403" mass="46882">MKIALVLDGLQVGGVERVCLDYCKLLLDLDYQVTIFNLRPNFNALEKEVPEGVKIVHIPFSIWFTPERYTKLVKWNFMYKLIYIFAYIIFSCIDIVYKAYCKLRYKECRENFDFAVSFSSHFNDLTFVADHFIKAKNTVSWSHGAIYSYLLMSDGFINLYNKIKNIVVLVDDAQEEVLSYNQNLHLNIYKLYNPSFVKSRPVDNGKVEKLKRKYGKFILMVSRFKYPHKDQPTVIKAFNDLITNYKLDTNLVFIGDGPDKEKSEKIADNLSPDIRKRIHFLGTKLDVQNYYSAAYILVHASVAGEGLPTIMIEAMNYRIPEVVTDSKTGPREILGDNQYGLLCKVQDPKDMSEKLFELFSDKKLYEHYQCIEGERVKDFSPKAIEEKLDYILKDINKHGDQAK</sequence>
<organism evidence="3 4">
    <name type="scientific">Lactobacillus xujianguonis</name>
    <dbReference type="NCBI Taxonomy" id="2495899"/>
    <lineage>
        <taxon>Bacteria</taxon>
        <taxon>Bacillati</taxon>
        <taxon>Bacillota</taxon>
        <taxon>Bacilli</taxon>
        <taxon>Lactobacillales</taxon>
        <taxon>Lactobacillaceae</taxon>
        <taxon>Lactobacillus</taxon>
    </lineage>
</organism>
<dbReference type="Proteomes" id="UP000288291">
    <property type="component" value="Unassembled WGS sequence"/>
</dbReference>
<gene>
    <name evidence="3" type="ORF">EJK17_05125</name>
</gene>
<keyword evidence="3" id="KW-0808">Transferase</keyword>
<keyword evidence="1" id="KW-1133">Transmembrane helix</keyword>
<evidence type="ECO:0000259" key="2">
    <source>
        <dbReference type="Pfam" id="PF00534"/>
    </source>
</evidence>
<evidence type="ECO:0000256" key="1">
    <source>
        <dbReference type="SAM" id="Phobius"/>
    </source>
</evidence>
<reference evidence="3 4" key="1">
    <citation type="submission" date="2018-12" db="EMBL/GenBank/DDBJ databases">
        <authorList>
            <person name="Meng J."/>
        </authorList>
    </citation>
    <scope>NUCLEOTIDE SEQUENCE [LARGE SCALE GENOMIC DNA]</scope>
    <source>
        <strain evidence="3 4">HT111-2</strain>
    </source>
</reference>
<dbReference type="Pfam" id="PF00534">
    <property type="entry name" value="Glycos_transf_1"/>
    <property type="match status" value="1"/>
</dbReference>
<dbReference type="AlphaFoldDB" id="A0A437SVS1"/>